<keyword evidence="4" id="KW-0297">G-protein coupled receptor</keyword>
<keyword evidence="7" id="KW-0675">Receptor</keyword>
<comment type="subcellular location">
    <subcellularLocation>
        <location evidence="1">Membrane</location>
        <topology evidence="1">Multi-pass membrane protein</topology>
    </subcellularLocation>
</comment>
<evidence type="ECO:0000256" key="1">
    <source>
        <dbReference type="ARBA" id="ARBA00004141"/>
    </source>
</evidence>
<name>A0A9D3MWW9_ANGAN</name>
<dbReference type="PANTHER" id="PTHR10489">
    <property type="entry name" value="CELL ADHESION MOLECULE"/>
    <property type="match status" value="1"/>
</dbReference>
<dbReference type="InterPro" id="IPR000248">
    <property type="entry name" value="ATII_rcpt"/>
</dbReference>
<keyword evidence="8" id="KW-0325">Glycoprotein</keyword>
<feature type="domain" description="G-protein coupled receptors family 1 profile" evidence="11">
    <location>
        <begin position="69"/>
        <end position="327"/>
    </location>
</feature>
<evidence type="ECO:0000256" key="5">
    <source>
        <dbReference type="ARBA" id="ARBA00023136"/>
    </source>
</evidence>
<evidence type="ECO:0000256" key="4">
    <source>
        <dbReference type="ARBA" id="ARBA00023040"/>
    </source>
</evidence>
<evidence type="ECO:0000256" key="2">
    <source>
        <dbReference type="ARBA" id="ARBA00022692"/>
    </source>
</evidence>
<evidence type="ECO:0000256" key="9">
    <source>
        <dbReference type="ARBA" id="ARBA00023224"/>
    </source>
</evidence>
<dbReference type="GO" id="GO:0007204">
    <property type="term" value="P:positive regulation of cytosolic calcium ion concentration"/>
    <property type="evidence" value="ECO:0007669"/>
    <property type="project" value="TreeGrafter"/>
</dbReference>
<proteinExistence type="predicted"/>
<keyword evidence="13" id="KW-1185">Reference proteome</keyword>
<keyword evidence="9" id="KW-0807">Transducer</keyword>
<feature type="transmembrane region" description="Helical" evidence="10">
    <location>
        <begin position="129"/>
        <end position="149"/>
    </location>
</feature>
<evidence type="ECO:0000256" key="6">
    <source>
        <dbReference type="ARBA" id="ARBA00023157"/>
    </source>
</evidence>
<dbReference type="GO" id="GO:0019722">
    <property type="term" value="P:calcium-mediated signaling"/>
    <property type="evidence" value="ECO:0007669"/>
    <property type="project" value="TreeGrafter"/>
</dbReference>
<dbReference type="PANTHER" id="PTHR10489:SF935">
    <property type="entry name" value="RELAXIN FAMILY PEPTIDE RECEPTOR 3.3A1-RELATED"/>
    <property type="match status" value="1"/>
</dbReference>
<dbReference type="Pfam" id="PF00001">
    <property type="entry name" value="7tm_1"/>
    <property type="match status" value="1"/>
</dbReference>
<keyword evidence="5 10" id="KW-0472">Membrane</keyword>
<evidence type="ECO:0000256" key="8">
    <source>
        <dbReference type="ARBA" id="ARBA00023180"/>
    </source>
</evidence>
<feature type="transmembrane region" description="Helical" evidence="10">
    <location>
        <begin position="170"/>
        <end position="193"/>
    </location>
</feature>
<accession>A0A9D3MWW9</accession>
<evidence type="ECO:0000256" key="3">
    <source>
        <dbReference type="ARBA" id="ARBA00022989"/>
    </source>
</evidence>
<evidence type="ECO:0000256" key="10">
    <source>
        <dbReference type="SAM" id="Phobius"/>
    </source>
</evidence>
<dbReference type="PRINTS" id="PR00237">
    <property type="entry name" value="GPCRRHODOPSN"/>
</dbReference>
<keyword evidence="2 10" id="KW-0812">Transmembrane</keyword>
<dbReference type="GO" id="GO:0060326">
    <property type="term" value="P:cell chemotaxis"/>
    <property type="evidence" value="ECO:0007669"/>
    <property type="project" value="TreeGrafter"/>
</dbReference>
<evidence type="ECO:0000259" key="11">
    <source>
        <dbReference type="PROSITE" id="PS50262"/>
    </source>
</evidence>
<dbReference type="GO" id="GO:0016493">
    <property type="term" value="F:C-C chemokine receptor activity"/>
    <property type="evidence" value="ECO:0007669"/>
    <property type="project" value="TreeGrafter"/>
</dbReference>
<dbReference type="PROSITE" id="PS50262">
    <property type="entry name" value="G_PROTEIN_RECEP_F1_2"/>
    <property type="match status" value="1"/>
</dbReference>
<dbReference type="Proteomes" id="UP001044222">
    <property type="component" value="Unassembled WGS sequence"/>
</dbReference>
<dbReference type="InterPro" id="IPR000276">
    <property type="entry name" value="GPCR_Rhodpsn"/>
</dbReference>
<dbReference type="InterPro" id="IPR017452">
    <property type="entry name" value="GPCR_Rhodpsn_7TM"/>
</dbReference>
<evidence type="ECO:0000313" key="12">
    <source>
        <dbReference type="EMBL" id="KAG5856576.1"/>
    </source>
</evidence>
<dbReference type="GO" id="GO:0006955">
    <property type="term" value="P:immune response"/>
    <property type="evidence" value="ECO:0007669"/>
    <property type="project" value="TreeGrafter"/>
</dbReference>
<sequence>MSSSYISRLELFNRSLHLCKTDPVCDHTLLRYHNITSLDNVNLPGDGSPLIRGIISMVFFIVCVLGMMGNMTVLYLLHCSRSTTKSTINFFVFNLAVADLLFSMVQPFWAVDVALDFSWPFGWCMCKVVSLLTAVNVYASIFFMTAMSVTRYRVVATALKPMRPQCQRMCMLRLVTCLIWAGALLVAAPSVVFSSVADVGGDKLCLLRFPEGTFWLAIHHLLRFVLGFLLPCTILIVSYLLLLCFICNHSLRGVNPHRKARVSNSVAVVVLSFCVCWFPYNIITFWGILIKLDVLEWTSSYYTTHTYVFPLATCLAHSNTCMNPVIYCLMRKEFRTALRQTFWQSCLCKDCLAGVSYSDVKTRQSKITIQLKKMKSQTVQSYTKRSLLSSTTLSVIPTLKYSGPLTDIRDKENPV</sequence>
<feature type="transmembrane region" description="Helical" evidence="10">
    <location>
        <begin position="266"/>
        <end position="288"/>
    </location>
</feature>
<dbReference type="AlphaFoldDB" id="A0A9D3MWW9"/>
<organism evidence="12 13">
    <name type="scientific">Anguilla anguilla</name>
    <name type="common">European freshwater eel</name>
    <name type="synonym">Muraena anguilla</name>
    <dbReference type="NCBI Taxonomy" id="7936"/>
    <lineage>
        <taxon>Eukaryota</taxon>
        <taxon>Metazoa</taxon>
        <taxon>Chordata</taxon>
        <taxon>Craniata</taxon>
        <taxon>Vertebrata</taxon>
        <taxon>Euteleostomi</taxon>
        <taxon>Actinopterygii</taxon>
        <taxon>Neopterygii</taxon>
        <taxon>Teleostei</taxon>
        <taxon>Anguilliformes</taxon>
        <taxon>Anguillidae</taxon>
        <taxon>Anguilla</taxon>
    </lineage>
</organism>
<keyword evidence="3 10" id="KW-1133">Transmembrane helix</keyword>
<feature type="transmembrane region" description="Helical" evidence="10">
    <location>
        <begin position="308"/>
        <end position="330"/>
    </location>
</feature>
<dbReference type="EMBL" id="JAFIRN010000001">
    <property type="protein sequence ID" value="KAG5856576.1"/>
    <property type="molecule type" value="Genomic_DNA"/>
</dbReference>
<feature type="transmembrane region" description="Helical" evidence="10">
    <location>
        <begin position="50"/>
        <end position="76"/>
    </location>
</feature>
<reference evidence="12" key="1">
    <citation type="submission" date="2021-01" db="EMBL/GenBank/DDBJ databases">
        <title>A chromosome-scale assembly of European eel, Anguilla anguilla.</title>
        <authorList>
            <person name="Henkel C."/>
            <person name="Jong-Raadsen S.A."/>
            <person name="Dufour S."/>
            <person name="Weltzien F.-A."/>
            <person name="Palstra A.P."/>
            <person name="Pelster B."/>
            <person name="Spaink H.P."/>
            <person name="Van Den Thillart G.E."/>
            <person name="Jansen H."/>
            <person name="Zahm M."/>
            <person name="Klopp C."/>
            <person name="Cedric C."/>
            <person name="Louis A."/>
            <person name="Berthelot C."/>
            <person name="Parey E."/>
            <person name="Roest Crollius H."/>
            <person name="Montfort J."/>
            <person name="Robinson-Rechavi M."/>
            <person name="Bucao C."/>
            <person name="Bouchez O."/>
            <person name="Gislard M."/>
            <person name="Lluch J."/>
            <person name="Milhes M."/>
            <person name="Lampietro C."/>
            <person name="Lopez Roques C."/>
            <person name="Donnadieu C."/>
            <person name="Braasch I."/>
            <person name="Desvignes T."/>
            <person name="Postlethwait J."/>
            <person name="Bobe J."/>
            <person name="Guiguen Y."/>
            <person name="Dirks R."/>
        </authorList>
    </citation>
    <scope>NUCLEOTIDE SEQUENCE</scope>
    <source>
        <strain evidence="12">Tag_6206</strain>
        <tissue evidence="12">Liver</tissue>
    </source>
</reference>
<comment type="caution">
    <text evidence="12">The sequence shown here is derived from an EMBL/GenBank/DDBJ whole genome shotgun (WGS) entry which is preliminary data.</text>
</comment>
<gene>
    <name evidence="12" type="ORF">ANANG_G00009390</name>
</gene>
<dbReference type="Gene3D" id="1.20.1070.10">
    <property type="entry name" value="Rhodopsin 7-helix transmembrane proteins"/>
    <property type="match status" value="1"/>
</dbReference>
<evidence type="ECO:0000256" key="7">
    <source>
        <dbReference type="ARBA" id="ARBA00023170"/>
    </source>
</evidence>
<protein>
    <recommendedName>
        <fullName evidence="11">G-protein coupled receptors family 1 profile domain-containing protein</fullName>
    </recommendedName>
</protein>
<dbReference type="GO" id="GO:0009897">
    <property type="term" value="C:external side of plasma membrane"/>
    <property type="evidence" value="ECO:0007669"/>
    <property type="project" value="TreeGrafter"/>
</dbReference>
<dbReference type="GO" id="GO:0019957">
    <property type="term" value="F:C-C chemokine binding"/>
    <property type="evidence" value="ECO:0007669"/>
    <property type="project" value="TreeGrafter"/>
</dbReference>
<feature type="transmembrane region" description="Helical" evidence="10">
    <location>
        <begin position="213"/>
        <end position="246"/>
    </location>
</feature>
<feature type="transmembrane region" description="Helical" evidence="10">
    <location>
        <begin position="88"/>
        <end position="109"/>
    </location>
</feature>
<keyword evidence="6" id="KW-1015">Disulfide bond</keyword>
<dbReference type="SUPFAM" id="SSF81321">
    <property type="entry name" value="Family A G protein-coupled receptor-like"/>
    <property type="match status" value="1"/>
</dbReference>
<dbReference type="PRINTS" id="PR00241">
    <property type="entry name" value="ANGIOTENSINR"/>
</dbReference>
<evidence type="ECO:0000313" key="13">
    <source>
        <dbReference type="Proteomes" id="UP001044222"/>
    </source>
</evidence>
<dbReference type="InterPro" id="IPR050119">
    <property type="entry name" value="CCR1-9-like"/>
</dbReference>